<accession>A0AAD6YXM0</accession>
<keyword evidence="3" id="KW-1185">Reference proteome</keyword>
<gene>
    <name evidence="2" type="ORF">DFH08DRAFT_1090248</name>
</gene>
<dbReference type="EMBL" id="JARIHO010000138">
    <property type="protein sequence ID" value="KAJ7301302.1"/>
    <property type="molecule type" value="Genomic_DNA"/>
</dbReference>
<evidence type="ECO:0000313" key="2">
    <source>
        <dbReference type="EMBL" id="KAJ7301302.1"/>
    </source>
</evidence>
<proteinExistence type="predicted"/>
<sequence>MSASQSLLARGRARRAHTQNLPASETPRSSSPLPFNSSPGGPLTPMSPFLPPNLPATRPGQLLKFGERILKRVKLSTEGVAEARAYCEITNRDERDVFEFIHLLELKDLLKNSVETQVTQWKPTAALLKIFQKYIWALLLLPATQYYAGTVEMTIIDAMRSSGTSGLPAADVVDNETLVREIARELSIARSQFKKAVTDSMQENNELDIATLTASLVSHSSHVNATLGLYFRVAFVRLHCTLGHSNAEFWPKVDQELSALRKAGSTEFISALEVNYEDDVEHYGDPITSKHKTGSGVDESSPKWLQTLNSLAPKIQQFTKRQGTKRKRSRVDSEVDEPADEPGNEDDQAVQQPDQDGEQLSGPTEDNVEG</sequence>
<name>A0AAD6YXM0_9AGAR</name>
<dbReference type="Proteomes" id="UP001218218">
    <property type="component" value="Unassembled WGS sequence"/>
</dbReference>
<protein>
    <submittedName>
        <fullName evidence="2">Uncharacterized protein</fullName>
    </submittedName>
</protein>
<reference evidence="2" key="1">
    <citation type="submission" date="2023-03" db="EMBL/GenBank/DDBJ databases">
        <title>Massive genome expansion in bonnet fungi (Mycena s.s.) driven by repeated elements and novel gene families across ecological guilds.</title>
        <authorList>
            <consortium name="Lawrence Berkeley National Laboratory"/>
            <person name="Harder C.B."/>
            <person name="Miyauchi S."/>
            <person name="Viragh M."/>
            <person name="Kuo A."/>
            <person name="Thoen E."/>
            <person name="Andreopoulos B."/>
            <person name="Lu D."/>
            <person name="Skrede I."/>
            <person name="Drula E."/>
            <person name="Henrissat B."/>
            <person name="Morin E."/>
            <person name="Kohler A."/>
            <person name="Barry K."/>
            <person name="LaButti K."/>
            <person name="Morin E."/>
            <person name="Salamov A."/>
            <person name="Lipzen A."/>
            <person name="Mereny Z."/>
            <person name="Hegedus B."/>
            <person name="Baldrian P."/>
            <person name="Stursova M."/>
            <person name="Weitz H."/>
            <person name="Taylor A."/>
            <person name="Grigoriev I.V."/>
            <person name="Nagy L.G."/>
            <person name="Martin F."/>
            <person name="Kauserud H."/>
        </authorList>
    </citation>
    <scope>NUCLEOTIDE SEQUENCE</scope>
    <source>
        <strain evidence="2">CBHHK002</strain>
    </source>
</reference>
<comment type="caution">
    <text evidence="2">The sequence shown here is derived from an EMBL/GenBank/DDBJ whole genome shotgun (WGS) entry which is preliminary data.</text>
</comment>
<organism evidence="2 3">
    <name type="scientific">Mycena albidolilacea</name>
    <dbReference type="NCBI Taxonomy" id="1033008"/>
    <lineage>
        <taxon>Eukaryota</taxon>
        <taxon>Fungi</taxon>
        <taxon>Dikarya</taxon>
        <taxon>Basidiomycota</taxon>
        <taxon>Agaricomycotina</taxon>
        <taxon>Agaricomycetes</taxon>
        <taxon>Agaricomycetidae</taxon>
        <taxon>Agaricales</taxon>
        <taxon>Marasmiineae</taxon>
        <taxon>Mycenaceae</taxon>
        <taxon>Mycena</taxon>
    </lineage>
</organism>
<evidence type="ECO:0000313" key="3">
    <source>
        <dbReference type="Proteomes" id="UP001218218"/>
    </source>
</evidence>
<feature type="compositionally biased region" description="Polar residues" evidence="1">
    <location>
        <begin position="18"/>
        <end position="39"/>
    </location>
</feature>
<evidence type="ECO:0000256" key="1">
    <source>
        <dbReference type="SAM" id="MobiDB-lite"/>
    </source>
</evidence>
<feature type="region of interest" description="Disordered" evidence="1">
    <location>
        <begin position="316"/>
        <end position="370"/>
    </location>
</feature>
<feature type="compositionally biased region" description="Acidic residues" evidence="1">
    <location>
        <begin position="334"/>
        <end position="348"/>
    </location>
</feature>
<feature type="region of interest" description="Disordered" evidence="1">
    <location>
        <begin position="1"/>
        <end position="51"/>
    </location>
</feature>
<dbReference type="AlphaFoldDB" id="A0AAD6YXM0"/>